<sequence>LKFTIFTLQNSDEDKSAVVQGCNTMWYAKVQWCKIVRKEEFLYKVAHTSMCKNSTSGVTVDRWRIDHLPCNASKLTLMMAC</sequence>
<accession>A0A445I4N7</accession>
<comment type="caution">
    <text evidence="1">The sequence shown here is derived from an EMBL/GenBank/DDBJ whole genome shotgun (WGS) entry which is preliminary data.</text>
</comment>
<proteinExistence type="predicted"/>
<name>A0A445I4N7_GLYSO</name>
<evidence type="ECO:0000313" key="1">
    <source>
        <dbReference type="EMBL" id="RZB80846.1"/>
    </source>
</evidence>
<dbReference type="AlphaFoldDB" id="A0A445I4N7"/>
<protein>
    <submittedName>
        <fullName evidence="1">Uncharacterized protein</fullName>
    </submittedName>
</protein>
<dbReference type="EMBL" id="QZWG01000011">
    <property type="protein sequence ID" value="RZB80846.1"/>
    <property type="molecule type" value="Genomic_DNA"/>
</dbReference>
<reference evidence="1 2" key="1">
    <citation type="submission" date="2018-09" db="EMBL/GenBank/DDBJ databases">
        <title>A high-quality reference genome of wild soybean provides a powerful tool to mine soybean genomes.</title>
        <authorList>
            <person name="Xie M."/>
            <person name="Chung C.Y.L."/>
            <person name="Li M.-W."/>
            <person name="Wong F.-L."/>
            <person name="Chan T.-F."/>
            <person name="Lam H.-M."/>
        </authorList>
    </citation>
    <scope>NUCLEOTIDE SEQUENCE [LARGE SCALE GENOMIC DNA]</scope>
    <source>
        <strain evidence="2">cv. W05</strain>
        <tissue evidence="1">Hypocotyl of etiolated seedlings</tissue>
    </source>
</reference>
<organism evidence="1 2">
    <name type="scientific">Glycine soja</name>
    <name type="common">Wild soybean</name>
    <dbReference type="NCBI Taxonomy" id="3848"/>
    <lineage>
        <taxon>Eukaryota</taxon>
        <taxon>Viridiplantae</taxon>
        <taxon>Streptophyta</taxon>
        <taxon>Embryophyta</taxon>
        <taxon>Tracheophyta</taxon>
        <taxon>Spermatophyta</taxon>
        <taxon>Magnoliopsida</taxon>
        <taxon>eudicotyledons</taxon>
        <taxon>Gunneridae</taxon>
        <taxon>Pentapetalae</taxon>
        <taxon>rosids</taxon>
        <taxon>fabids</taxon>
        <taxon>Fabales</taxon>
        <taxon>Fabaceae</taxon>
        <taxon>Papilionoideae</taxon>
        <taxon>50 kb inversion clade</taxon>
        <taxon>NPAAA clade</taxon>
        <taxon>indigoferoid/millettioid clade</taxon>
        <taxon>Phaseoleae</taxon>
        <taxon>Glycine</taxon>
        <taxon>Glycine subgen. Soja</taxon>
    </lineage>
</organism>
<evidence type="ECO:0000313" key="2">
    <source>
        <dbReference type="Proteomes" id="UP000289340"/>
    </source>
</evidence>
<keyword evidence="2" id="KW-1185">Reference proteome</keyword>
<feature type="non-terminal residue" evidence="1">
    <location>
        <position position="1"/>
    </location>
</feature>
<gene>
    <name evidence="1" type="ORF">D0Y65_030533</name>
</gene>
<dbReference type="Proteomes" id="UP000289340">
    <property type="component" value="Chromosome 11"/>
</dbReference>